<keyword evidence="1" id="KW-0472">Membrane</keyword>
<comment type="caution">
    <text evidence="2">The sequence shown here is derived from an EMBL/GenBank/DDBJ whole genome shotgun (WGS) entry which is preliminary data.</text>
</comment>
<accession>A0A927D4W3</accession>
<keyword evidence="3" id="KW-1185">Reference proteome</keyword>
<evidence type="ECO:0000256" key="1">
    <source>
        <dbReference type="SAM" id="Phobius"/>
    </source>
</evidence>
<keyword evidence="1" id="KW-0812">Transmembrane</keyword>
<dbReference type="RefSeq" id="WP_191076185.1">
    <property type="nucleotide sequence ID" value="NZ_JACTAG010000002.1"/>
</dbReference>
<dbReference type="EMBL" id="JACTAG010000002">
    <property type="protein sequence ID" value="MBD3665193.1"/>
    <property type="molecule type" value="Genomic_DNA"/>
</dbReference>
<dbReference type="AlphaFoldDB" id="A0A927D4W3"/>
<protein>
    <submittedName>
        <fullName evidence="2">Uncharacterized protein</fullName>
    </submittedName>
</protein>
<organism evidence="2 3">
    <name type="scientific">Sulfitobacter aestuariivivens</name>
    <dbReference type="NCBI Taxonomy" id="2766981"/>
    <lineage>
        <taxon>Bacteria</taxon>
        <taxon>Pseudomonadati</taxon>
        <taxon>Pseudomonadota</taxon>
        <taxon>Alphaproteobacteria</taxon>
        <taxon>Rhodobacterales</taxon>
        <taxon>Roseobacteraceae</taxon>
        <taxon>Sulfitobacter</taxon>
    </lineage>
</organism>
<evidence type="ECO:0000313" key="2">
    <source>
        <dbReference type="EMBL" id="MBD3665193.1"/>
    </source>
</evidence>
<feature type="transmembrane region" description="Helical" evidence="1">
    <location>
        <begin position="56"/>
        <end position="75"/>
    </location>
</feature>
<keyword evidence="1" id="KW-1133">Transmembrane helix</keyword>
<proteinExistence type="predicted"/>
<reference evidence="2" key="1">
    <citation type="submission" date="2020-08" db="EMBL/GenBank/DDBJ databases">
        <title>Sulfitobacter aestuariivivens sp. nov., isolated from a tidal flat.</title>
        <authorList>
            <person name="Park S."/>
            <person name="Yoon J.-H."/>
        </authorList>
    </citation>
    <scope>NUCLEOTIDE SEQUENCE</scope>
    <source>
        <strain evidence="2">TSTF-M16</strain>
    </source>
</reference>
<name>A0A927D4W3_9RHOB</name>
<sequence length="158" mass="15443">MTLFFCGGAGRANSATRTGSALAGGGGASFEPSVSFGATVVVVDAGFFVSPAGFSAASALVAVVVSLVFAAVAVADDAAAPVLGLPDLVALALVRGVPFAADLAASTFTSGLSALSFCAVASFEAPEASDVVDVLFFATGFFAFATTYAFPILALQPA</sequence>
<evidence type="ECO:0000313" key="3">
    <source>
        <dbReference type="Proteomes" id="UP000635142"/>
    </source>
</evidence>
<feature type="transmembrane region" description="Helical" evidence="1">
    <location>
        <begin position="134"/>
        <end position="155"/>
    </location>
</feature>
<gene>
    <name evidence="2" type="ORF">H9Q16_14760</name>
</gene>
<dbReference type="Proteomes" id="UP000635142">
    <property type="component" value="Unassembled WGS sequence"/>
</dbReference>
<feature type="transmembrane region" description="Helical" evidence="1">
    <location>
        <begin position="30"/>
        <end position="49"/>
    </location>
</feature>